<protein>
    <submittedName>
        <fullName evidence="1">Protein phosphatase 2C domain-containing protein</fullName>
    </submittedName>
</protein>
<comment type="caution">
    <text evidence="1">The sequence shown here is derived from an EMBL/GenBank/DDBJ whole genome shotgun (WGS) entry which is preliminary data.</text>
</comment>
<accession>A0ABN0Y1A5</accession>
<dbReference type="InterPro" id="IPR036457">
    <property type="entry name" value="PPM-type-like_dom_sf"/>
</dbReference>
<dbReference type="SUPFAM" id="SSF81606">
    <property type="entry name" value="PP2C-like"/>
    <property type="match status" value="1"/>
</dbReference>
<evidence type="ECO:0000313" key="1">
    <source>
        <dbReference type="EMBL" id="GAA0379095.1"/>
    </source>
</evidence>
<dbReference type="EMBL" id="BAAABW010000039">
    <property type="protein sequence ID" value="GAA0379095.1"/>
    <property type="molecule type" value="Genomic_DNA"/>
</dbReference>
<dbReference type="Gene3D" id="3.60.40.10">
    <property type="entry name" value="PPM-type phosphatase domain"/>
    <property type="match status" value="1"/>
</dbReference>
<evidence type="ECO:0000313" key="2">
    <source>
        <dbReference type="Proteomes" id="UP001500063"/>
    </source>
</evidence>
<reference evidence="1 2" key="1">
    <citation type="journal article" date="2019" name="Int. J. Syst. Evol. Microbiol.">
        <title>The Global Catalogue of Microorganisms (GCM) 10K type strain sequencing project: providing services to taxonomists for standard genome sequencing and annotation.</title>
        <authorList>
            <consortium name="The Broad Institute Genomics Platform"/>
            <consortium name="The Broad Institute Genome Sequencing Center for Infectious Disease"/>
            <person name="Wu L."/>
            <person name="Ma J."/>
        </authorList>
    </citation>
    <scope>NUCLEOTIDE SEQUENCE [LARGE SCALE GENOMIC DNA]</scope>
    <source>
        <strain evidence="1 2">JCM 4565</strain>
    </source>
</reference>
<name>A0ABN0Y1A5_9ACTN</name>
<sequence length="269" mass="29221">MTRRPMYASRLLTPKEGNSESECEDAAALFPADGEVSDDVLVAAVSDGASESALAKDWSKMLANGIAGSAKEDAAVLSDEKAFAAFTERLVGQWEGFLSRYVRERAENGRPVQWYEEAKFEKGAFATLLAVRVERSPDSVGARWTAAALGDSCLFHLRDEELLHSFPLTKTDEFGTTPALFGSRNHDYGLIAERTRFASEQAEPGDILFLMTDALAAWFLGLGEGLVGQLGALKAASTGRQVVFEQLVGSLRSSKQLHNDDVALIRIDI</sequence>
<gene>
    <name evidence="1" type="ORF">GCM10010319_67060</name>
</gene>
<organism evidence="1 2">
    <name type="scientific">Streptomyces blastmyceticus</name>
    <dbReference type="NCBI Taxonomy" id="68180"/>
    <lineage>
        <taxon>Bacteria</taxon>
        <taxon>Bacillati</taxon>
        <taxon>Actinomycetota</taxon>
        <taxon>Actinomycetes</taxon>
        <taxon>Kitasatosporales</taxon>
        <taxon>Streptomycetaceae</taxon>
        <taxon>Streptomyces</taxon>
    </lineage>
</organism>
<dbReference type="Proteomes" id="UP001500063">
    <property type="component" value="Unassembled WGS sequence"/>
</dbReference>
<proteinExistence type="predicted"/>
<keyword evidence="2" id="KW-1185">Reference proteome</keyword>